<dbReference type="RefSeq" id="WP_182558637.1">
    <property type="nucleotide sequence ID" value="NZ_JACGWT010000001.1"/>
</dbReference>
<dbReference type="AlphaFoldDB" id="A0A7W3IPX3"/>
<dbReference type="GO" id="GO:0071281">
    <property type="term" value="P:cellular response to iron ion"/>
    <property type="evidence" value="ECO:0007669"/>
    <property type="project" value="TreeGrafter"/>
</dbReference>
<feature type="domain" description="Fe/B12 periplasmic-binding" evidence="3">
    <location>
        <begin position="127"/>
        <end position="396"/>
    </location>
</feature>
<comment type="similarity">
    <text evidence="1">Belongs to the bacterial solute-binding protein 8 family.</text>
</comment>
<dbReference type="PROSITE" id="PS51257">
    <property type="entry name" value="PROKAR_LIPOPROTEIN"/>
    <property type="match status" value="1"/>
</dbReference>
<dbReference type="PANTHER" id="PTHR30535:SF34">
    <property type="entry name" value="MOLYBDATE-BINDING PROTEIN MOLA"/>
    <property type="match status" value="1"/>
</dbReference>
<accession>A0A7W3IPX3</accession>
<dbReference type="SUPFAM" id="SSF53807">
    <property type="entry name" value="Helical backbone' metal receptor"/>
    <property type="match status" value="1"/>
</dbReference>
<comment type="caution">
    <text evidence="4">The sequence shown here is derived from an EMBL/GenBank/DDBJ whole genome shotgun (WGS) entry which is preliminary data.</text>
</comment>
<keyword evidence="5" id="KW-1185">Reference proteome</keyword>
<dbReference type="InterPro" id="IPR002491">
    <property type="entry name" value="ABC_transptr_periplasmic_BD"/>
</dbReference>
<feature type="chain" id="PRO_5031020974" evidence="2">
    <location>
        <begin position="25"/>
        <end position="409"/>
    </location>
</feature>
<evidence type="ECO:0000313" key="4">
    <source>
        <dbReference type="EMBL" id="MBA8793086.1"/>
    </source>
</evidence>
<dbReference type="EMBL" id="JACGWT010000001">
    <property type="protein sequence ID" value="MBA8793086.1"/>
    <property type="molecule type" value="Genomic_DNA"/>
</dbReference>
<dbReference type="Pfam" id="PF01497">
    <property type="entry name" value="Peripla_BP_2"/>
    <property type="match status" value="1"/>
</dbReference>
<dbReference type="Gene3D" id="3.40.50.1980">
    <property type="entry name" value="Nitrogenase molybdenum iron protein domain"/>
    <property type="match status" value="2"/>
</dbReference>
<keyword evidence="2" id="KW-0732">Signal</keyword>
<dbReference type="InterPro" id="IPR050902">
    <property type="entry name" value="ABC_Transporter_SBP"/>
</dbReference>
<dbReference type="InterPro" id="IPR006311">
    <property type="entry name" value="TAT_signal"/>
</dbReference>
<evidence type="ECO:0000313" key="5">
    <source>
        <dbReference type="Proteomes" id="UP000523079"/>
    </source>
</evidence>
<reference evidence="4 5" key="1">
    <citation type="submission" date="2020-07" db="EMBL/GenBank/DDBJ databases">
        <title>Sequencing the genomes of 1000 actinobacteria strains.</title>
        <authorList>
            <person name="Klenk H.-P."/>
        </authorList>
    </citation>
    <scope>NUCLEOTIDE SEQUENCE [LARGE SCALE GENOMIC DNA]</scope>
    <source>
        <strain evidence="4 5">DSM 100723</strain>
    </source>
</reference>
<proteinExistence type="inferred from homology"/>
<evidence type="ECO:0000259" key="3">
    <source>
        <dbReference type="PROSITE" id="PS50983"/>
    </source>
</evidence>
<dbReference type="PANTHER" id="PTHR30535">
    <property type="entry name" value="VITAMIN B12-BINDING PROTEIN"/>
    <property type="match status" value="1"/>
</dbReference>
<evidence type="ECO:0000256" key="1">
    <source>
        <dbReference type="ARBA" id="ARBA00008814"/>
    </source>
</evidence>
<dbReference type="PROSITE" id="PS50983">
    <property type="entry name" value="FE_B12_PBP"/>
    <property type="match status" value="1"/>
</dbReference>
<sequence length="409" mass="43033">MTRTTRRGLVLLGALALTATTALAGCGTDTTTGAAPATPVSTPAGTGADGCIRDFDPNTDYYPVKQTIEHADNFTLSYHKSYQVLTVEQPTVGGGPVSYVLVKCGAPKPALTGALAQAPEVTTPVKSLFSASTTQLPALVELGQLGVLTGVASKAYISEPEVIARTKGAGVTEFAASGTTDAEKVVAAKPDVLVTGGTDDPSYATIEKAGVPVLADADFLESDPLGRAEWIKYFAALTGTEQRATTVFDQIADAYDAVVAKARDAKKVDVLTSQPYQGTWSMPAGGSFAGKLLTDAGANWPWQSNESAGSVSATTETVLDRSGRARVWINTANWTSKAEALKEEPRFADFTAFSSGEVWSPSLQVNAAGGNNYFELGVQRPDLVEADLIAILHPDLMPDHRFTFYRKLS</sequence>
<feature type="signal peptide" evidence="2">
    <location>
        <begin position="1"/>
        <end position="24"/>
    </location>
</feature>
<evidence type="ECO:0000256" key="2">
    <source>
        <dbReference type="SAM" id="SignalP"/>
    </source>
</evidence>
<name>A0A7W3IPX3_9ACTN</name>
<gene>
    <name evidence="4" type="ORF">FHX74_000680</name>
</gene>
<dbReference type="PROSITE" id="PS51318">
    <property type="entry name" value="TAT"/>
    <property type="match status" value="1"/>
</dbReference>
<protein>
    <submittedName>
        <fullName evidence="4">Iron complex transport system substrate-binding protein</fullName>
    </submittedName>
</protein>
<organism evidence="4 5">
    <name type="scientific">Microlunatus kandeliicorticis</name>
    <dbReference type="NCBI Taxonomy" id="1759536"/>
    <lineage>
        <taxon>Bacteria</taxon>
        <taxon>Bacillati</taxon>
        <taxon>Actinomycetota</taxon>
        <taxon>Actinomycetes</taxon>
        <taxon>Propionibacteriales</taxon>
        <taxon>Propionibacteriaceae</taxon>
        <taxon>Microlunatus</taxon>
    </lineage>
</organism>
<dbReference type="Proteomes" id="UP000523079">
    <property type="component" value="Unassembled WGS sequence"/>
</dbReference>